<reference evidence="3" key="1">
    <citation type="submission" date="2012-08" db="EMBL/GenBank/DDBJ databases">
        <title>The Genome Sequence of Wuchereria bancrofti.</title>
        <authorList>
            <person name="Nutman T.B."/>
            <person name="Fink D.L."/>
            <person name="Russ C."/>
            <person name="Young S."/>
            <person name="Zeng Q."/>
            <person name="Koehrsen M."/>
            <person name="Alvarado L."/>
            <person name="Berlin A."/>
            <person name="Chapman S.B."/>
            <person name="Chen Z."/>
            <person name="Freedman E."/>
            <person name="Gellesch M."/>
            <person name="Goldberg J."/>
            <person name="Griggs A."/>
            <person name="Gujja S."/>
            <person name="Heilman E.R."/>
            <person name="Heiman D."/>
            <person name="Hepburn T."/>
            <person name="Howarth C."/>
            <person name="Jen D."/>
            <person name="Larson L."/>
            <person name="Lewis B."/>
            <person name="Mehta T."/>
            <person name="Park D."/>
            <person name="Pearson M."/>
            <person name="Roberts A."/>
            <person name="Saif S."/>
            <person name="Shea T."/>
            <person name="Shenoy N."/>
            <person name="Sisk P."/>
            <person name="Stolte C."/>
            <person name="Sykes S."/>
            <person name="Walk T."/>
            <person name="White J."/>
            <person name="Yandava C."/>
            <person name="Haas B."/>
            <person name="Henn M.R."/>
            <person name="Nusbaum C."/>
            <person name="Birren B."/>
        </authorList>
    </citation>
    <scope>NUCLEOTIDE SEQUENCE [LARGE SCALE GENOMIC DNA]</scope>
    <source>
        <strain evidence="3">NA</strain>
    </source>
</reference>
<comment type="caution">
    <text evidence="2">The sequence shown here is derived from an EMBL/GenBank/DDBJ whole genome shotgun (WGS) entry which is preliminary data.</text>
</comment>
<proteinExistence type="predicted"/>
<organism evidence="2 3">
    <name type="scientific">Wuchereria bancrofti</name>
    <dbReference type="NCBI Taxonomy" id="6293"/>
    <lineage>
        <taxon>Eukaryota</taxon>
        <taxon>Metazoa</taxon>
        <taxon>Ecdysozoa</taxon>
        <taxon>Nematoda</taxon>
        <taxon>Chromadorea</taxon>
        <taxon>Rhabditida</taxon>
        <taxon>Spirurina</taxon>
        <taxon>Spiruromorpha</taxon>
        <taxon>Filarioidea</taxon>
        <taxon>Onchocercidae</taxon>
        <taxon>Wuchereria</taxon>
    </lineage>
</organism>
<evidence type="ECO:0000256" key="1">
    <source>
        <dbReference type="SAM" id="MobiDB-lite"/>
    </source>
</evidence>
<feature type="compositionally biased region" description="Basic and acidic residues" evidence="1">
    <location>
        <begin position="62"/>
        <end position="74"/>
    </location>
</feature>
<feature type="region of interest" description="Disordered" evidence="1">
    <location>
        <begin position="62"/>
        <end position="93"/>
    </location>
</feature>
<dbReference type="EMBL" id="ADBV01000312">
    <property type="protein sequence ID" value="EJW87703.1"/>
    <property type="molecule type" value="Genomic_DNA"/>
</dbReference>
<evidence type="ECO:0000313" key="3">
    <source>
        <dbReference type="Proteomes" id="UP000004810"/>
    </source>
</evidence>
<gene>
    <name evidence="2" type="ORF">WUBG_01384</name>
</gene>
<sequence>ITLSFTACNANLSASKPMMTVALSSTLSTVIVGRTVVVSSSSSSGSNKMGRGTFRSYVARGTSERRRLENEPSEKAISTGHDAAEQTRVECVE</sequence>
<feature type="non-terminal residue" evidence="2">
    <location>
        <position position="1"/>
    </location>
</feature>
<evidence type="ECO:0000313" key="2">
    <source>
        <dbReference type="EMBL" id="EJW87703.1"/>
    </source>
</evidence>
<accession>J9EZM5</accession>
<feature type="compositionally biased region" description="Basic and acidic residues" evidence="1">
    <location>
        <begin position="82"/>
        <end position="93"/>
    </location>
</feature>
<dbReference type="AlphaFoldDB" id="J9EZM5"/>
<protein>
    <submittedName>
        <fullName evidence="2">Uncharacterized protein</fullName>
    </submittedName>
</protein>
<name>J9EZM5_WUCBA</name>
<dbReference type="Proteomes" id="UP000004810">
    <property type="component" value="Unassembled WGS sequence"/>
</dbReference>